<keyword evidence="1" id="KW-0472">Membrane</keyword>
<dbReference type="EMBL" id="BFBY01000008">
    <property type="protein sequence ID" value="GBG05199.1"/>
    <property type="molecule type" value="Genomic_DNA"/>
</dbReference>
<feature type="transmembrane region" description="Helical" evidence="1">
    <location>
        <begin position="86"/>
        <end position="104"/>
    </location>
</feature>
<sequence>MKATDIMMLHEFIKHFIYVFIFFAIVSCGTFYLNDVLEKNNKIAALKIVNVVIAALDFICIIALSVELWSSFPLLLKYWHYNYFSVLPYPLMLIVLLILALRLIHKNKKY</sequence>
<evidence type="ECO:0000256" key="1">
    <source>
        <dbReference type="SAM" id="Phobius"/>
    </source>
</evidence>
<keyword evidence="3" id="KW-1185">Reference proteome</keyword>
<accession>A0A2Z6TU07</accession>
<dbReference type="RefSeq" id="WP_117118528.1">
    <property type="nucleotide sequence ID" value="NZ_BFBY01000008.1"/>
</dbReference>
<organism evidence="2 3">
    <name type="scientific">Lactobacillus rodentium</name>
    <dbReference type="NCBI Taxonomy" id="947835"/>
    <lineage>
        <taxon>Bacteria</taxon>
        <taxon>Bacillati</taxon>
        <taxon>Bacillota</taxon>
        <taxon>Bacilli</taxon>
        <taxon>Lactobacillales</taxon>
        <taxon>Lactobacillaceae</taxon>
        <taxon>Lactobacillus</taxon>
    </lineage>
</organism>
<protein>
    <submittedName>
        <fullName evidence="2">Uncharacterized protein</fullName>
    </submittedName>
</protein>
<proteinExistence type="predicted"/>
<keyword evidence="1" id="KW-0812">Transmembrane</keyword>
<comment type="caution">
    <text evidence="2">The sequence shown here is derived from an EMBL/GenBank/DDBJ whole genome shotgun (WGS) entry which is preliminary data.</text>
</comment>
<dbReference type="Proteomes" id="UP000257317">
    <property type="component" value="Unassembled WGS sequence"/>
</dbReference>
<evidence type="ECO:0000313" key="3">
    <source>
        <dbReference type="Proteomes" id="UP000257317"/>
    </source>
</evidence>
<evidence type="ECO:0000313" key="2">
    <source>
        <dbReference type="EMBL" id="GBG05199.1"/>
    </source>
</evidence>
<gene>
    <name evidence="2" type="ORF">LrDSM24759_11130</name>
</gene>
<name>A0A2Z6TU07_9LACO</name>
<reference evidence="3" key="1">
    <citation type="submission" date="2018-03" db="EMBL/GenBank/DDBJ databases">
        <title>New taxa in the Lactobacillus gasseri group.</title>
        <authorList>
            <person name="Tanizawa Y."/>
            <person name="Tohno M."/>
            <person name="Endo A."/>
            <person name="Arita M."/>
        </authorList>
    </citation>
    <scope>NUCLEOTIDE SEQUENCE [LARGE SCALE GENOMIC DNA]</scope>
    <source>
        <strain evidence="3">DSM 24759</strain>
    </source>
</reference>
<feature type="transmembrane region" description="Helical" evidence="1">
    <location>
        <begin position="45"/>
        <end position="66"/>
    </location>
</feature>
<dbReference type="AlphaFoldDB" id="A0A2Z6TU07"/>
<dbReference type="PROSITE" id="PS51257">
    <property type="entry name" value="PROKAR_LIPOPROTEIN"/>
    <property type="match status" value="1"/>
</dbReference>
<keyword evidence="1" id="KW-1133">Transmembrane helix</keyword>
<feature type="transmembrane region" description="Helical" evidence="1">
    <location>
        <begin position="12"/>
        <end position="33"/>
    </location>
</feature>